<dbReference type="SUPFAM" id="SSF53254">
    <property type="entry name" value="Phosphoglycerate mutase-like"/>
    <property type="match status" value="1"/>
</dbReference>
<comment type="caution">
    <text evidence="3">The sequence shown here is derived from an EMBL/GenBank/DDBJ whole genome shotgun (WGS) entry which is preliminary data.</text>
</comment>
<dbReference type="CDD" id="cd07067">
    <property type="entry name" value="HP_PGM_like"/>
    <property type="match status" value="1"/>
</dbReference>
<keyword evidence="1" id="KW-0378">Hydrolase</keyword>
<dbReference type="InterPro" id="IPR013078">
    <property type="entry name" value="His_Pase_superF_clade-1"/>
</dbReference>
<dbReference type="PANTHER" id="PTHR20935">
    <property type="entry name" value="PHOSPHOGLYCERATE MUTASE-RELATED"/>
    <property type="match status" value="1"/>
</dbReference>
<dbReference type="Proteomes" id="UP000619536">
    <property type="component" value="Unassembled WGS sequence"/>
</dbReference>
<gene>
    <name evidence="3" type="primary">sixA</name>
    <name evidence="3" type="ORF">GCM10007377_06130</name>
</gene>
<dbReference type="AlphaFoldDB" id="A0A8J3AMC1"/>
<protein>
    <submittedName>
        <fullName evidence="3">Phosphohistidine phosphatase</fullName>
    </submittedName>
</protein>
<sequence>MAHSARKMLSSRVKEYPYIVLVMRHGEAQDRGKHGDFDRELSEKGKKQAKRVAKGLDHCNIIPDAIVCSPAKRASQTMDRLLKRFGDKPRVDLDKDLYDGGIDAIMQQLRQARQSTHTLMIIGHEPIVSMACQWIANPKTSSDAEGMLGIGLSTGSVVVLGSKQPISQWSVRSADVLAVLRPKDLAD</sequence>
<dbReference type="PANTHER" id="PTHR20935:SF1">
    <property type="entry name" value="SLL1549 PROTEIN"/>
    <property type="match status" value="1"/>
</dbReference>
<feature type="binding site" evidence="2">
    <location>
        <position position="73"/>
    </location>
    <ligand>
        <name>substrate</name>
    </ligand>
</feature>
<reference evidence="3" key="2">
    <citation type="submission" date="2020-09" db="EMBL/GenBank/DDBJ databases">
        <authorList>
            <person name="Sun Q."/>
            <person name="Sedlacek I."/>
        </authorList>
    </citation>
    <scope>NUCLEOTIDE SEQUENCE</scope>
    <source>
        <strain evidence="3">CCM 8606</strain>
    </source>
</reference>
<dbReference type="Pfam" id="PF00300">
    <property type="entry name" value="His_Phos_1"/>
    <property type="match status" value="1"/>
</dbReference>
<dbReference type="GO" id="GO:0016787">
    <property type="term" value="F:hydrolase activity"/>
    <property type="evidence" value="ECO:0007669"/>
    <property type="project" value="UniProtKB-KW"/>
</dbReference>
<accession>A0A8J3AMC1</accession>
<dbReference type="EMBL" id="BMDH01000001">
    <property type="protein sequence ID" value="GGI13472.1"/>
    <property type="molecule type" value="Genomic_DNA"/>
</dbReference>
<evidence type="ECO:0000313" key="3">
    <source>
        <dbReference type="EMBL" id="GGI13472.1"/>
    </source>
</evidence>
<proteinExistence type="predicted"/>
<evidence type="ECO:0000256" key="2">
    <source>
        <dbReference type="PIRSR" id="PIRSR613078-2"/>
    </source>
</evidence>
<dbReference type="InterPro" id="IPR051021">
    <property type="entry name" value="Mito_Ser/Thr_phosphatase"/>
</dbReference>
<reference evidence="3" key="1">
    <citation type="journal article" date="2014" name="Int. J. Syst. Evol. Microbiol.">
        <title>Complete genome sequence of Corynebacterium casei LMG S-19264T (=DSM 44701T), isolated from a smear-ripened cheese.</title>
        <authorList>
            <consortium name="US DOE Joint Genome Institute (JGI-PGF)"/>
            <person name="Walter F."/>
            <person name="Albersmeier A."/>
            <person name="Kalinowski J."/>
            <person name="Ruckert C."/>
        </authorList>
    </citation>
    <scope>NUCLEOTIDE SEQUENCE</scope>
    <source>
        <strain evidence="3">CCM 8606</strain>
    </source>
</reference>
<name>A0A8J3AMC1_9BIFI</name>
<evidence type="ECO:0000256" key="1">
    <source>
        <dbReference type="ARBA" id="ARBA00022801"/>
    </source>
</evidence>
<evidence type="ECO:0000313" key="4">
    <source>
        <dbReference type="Proteomes" id="UP000619536"/>
    </source>
</evidence>
<dbReference type="SMART" id="SM00855">
    <property type="entry name" value="PGAM"/>
    <property type="match status" value="1"/>
</dbReference>
<dbReference type="RefSeq" id="WP_188354747.1">
    <property type="nucleotide sequence ID" value="NZ_BMDH01000001.1"/>
</dbReference>
<dbReference type="Gene3D" id="3.40.50.1240">
    <property type="entry name" value="Phosphoglycerate mutase-like"/>
    <property type="match status" value="1"/>
</dbReference>
<organism evidence="3 4">
    <name type="scientific">Galliscardovia ingluviei</name>
    <dbReference type="NCBI Taxonomy" id="1769422"/>
    <lineage>
        <taxon>Bacteria</taxon>
        <taxon>Bacillati</taxon>
        <taxon>Actinomycetota</taxon>
        <taxon>Actinomycetes</taxon>
        <taxon>Bifidobacteriales</taxon>
        <taxon>Bifidobacteriaceae</taxon>
        <taxon>Galliscardovia</taxon>
    </lineage>
</organism>
<keyword evidence="4" id="KW-1185">Reference proteome</keyword>
<dbReference type="InterPro" id="IPR029033">
    <property type="entry name" value="His_PPase_superfam"/>
</dbReference>